<dbReference type="EMBL" id="WKPR01000009">
    <property type="protein sequence ID" value="MSB19948.1"/>
    <property type="molecule type" value="Genomic_DNA"/>
</dbReference>
<dbReference type="GO" id="GO:0006265">
    <property type="term" value="P:DNA topological change"/>
    <property type="evidence" value="ECO:0007669"/>
    <property type="project" value="InterPro"/>
</dbReference>
<name>A0A6I2R006_FLAPL</name>
<dbReference type="Pfam" id="PF01131">
    <property type="entry name" value="Topoisom_bac"/>
    <property type="match status" value="1"/>
</dbReference>
<dbReference type="PANTHER" id="PTHR11390">
    <property type="entry name" value="PROKARYOTIC DNA TOPOISOMERASE"/>
    <property type="match status" value="1"/>
</dbReference>
<evidence type="ECO:0000256" key="3">
    <source>
        <dbReference type="ARBA" id="ARBA00012891"/>
    </source>
</evidence>
<comment type="similarity">
    <text evidence="2">Belongs to the type IA topoisomerase family.</text>
</comment>
<dbReference type="SMART" id="SM00436">
    <property type="entry name" value="TOP1Bc"/>
    <property type="match status" value="1"/>
</dbReference>
<dbReference type="SUPFAM" id="SSF56712">
    <property type="entry name" value="Prokaryotic type I DNA topoisomerase"/>
    <property type="match status" value="1"/>
</dbReference>
<dbReference type="PROSITE" id="PS00396">
    <property type="entry name" value="TOPO_IA_1"/>
    <property type="match status" value="1"/>
</dbReference>
<dbReference type="InterPro" id="IPR023406">
    <property type="entry name" value="Topo_IA_AS"/>
</dbReference>
<comment type="catalytic activity">
    <reaction evidence="1">
        <text>ATP-independent breakage of single-stranded DNA, followed by passage and rejoining.</text>
        <dbReference type="EC" id="5.6.2.1"/>
    </reaction>
</comment>
<dbReference type="RefSeq" id="WP_172697672.1">
    <property type="nucleotide sequence ID" value="NZ_WKPR01000009.1"/>
</dbReference>
<evidence type="ECO:0000259" key="11">
    <source>
        <dbReference type="PROSITE" id="PS52039"/>
    </source>
</evidence>
<feature type="domain" description="Topo IA-type catalytic" evidence="11">
    <location>
        <begin position="146"/>
        <end position="588"/>
    </location>
</feature>
<evidence type="ECO:0000256" key="4">
    <source>
        <dbReference type="ARBA" id="ARBA00023029"/>
    </source>
</evidence>
<dbReference type="PRINTS" id="PR00417">
    <property type="entry name" value="PRTPISMRASEI"/>
</dbReference>
<dbReference type="SMART" id="SM00493">
    <property type="entry name" value="TOPRIM"/>
    <property type="match status" value="1"/>
</dbReference>
<dbReference type="InterPro" id="IPR013826">
    <property type="entry name" value="Topo_IA_cen_sub3"/>
</dbReference>
<dbReference type="InterPro" id="IPR013497">
    <property type="entry name" value="Topo_IA_cen"/>
</dbReference>
<dbReference type="GO" id="GO:0003677">
    <property type="term" value="F:DNA binding"/>
    <property type="evidence" value="ECO:0007669"/>
    <property type="project" value="UniProtKB-KW"/>
</dbReference>
<reference evidence="12 13" key="1">
    <citation type="journal article" date="2019" name="Nat. Med.">
        <title>A library of human gut bacterial isolates paired with longitudinal multiomics data enables mechanistic microbiome research.</title>
        <authorList>
            <person name="Poyet M."/>
            <person name="Groussin M."/>
            <person name="Gibbons S.M."/>
            <person name="Avila-Pacheco J."/>
            <person name="Jiang X."/>
            <person name="Kearney S.M."/>
            <person name="Perrotta A.R."/>
            <person name="Berdy B."/>
            <person name="Zhao S."/>
            <person name="Lieberman T.D."/>
            <person name="Swanson P.K."/>
            <person name="Smith M."/>
            <person name="Roesemann S."/>
            <person name="Alexander J.E."/>
            <person name="Rich S.A."/>
            <person name="Livny J."/>
            <person name="Vlamakis H."/>
            <person name="Clish C."/>
            <person name="Bullock K."/>
            <person name="Deik A."/>
            <person name="Scott J."/>
            <person name="Pierce K.A."/>
            <person name="Xavier R.J."/>
            <person name="Alm E.J."/>
        </authorList>
    </citation>
    <scope>NUCLEOTIDE SEQUENCE [LARGE SCALE GENOMIC DNA]</scope>
    <source>
        <strain evidence="12 13">BIOML-A2</strain>
    </source>
</reference>
<evidence type="ECO:0000313" key="12">
    <source>
        <dbReference type="EMBL" id="MSB19948.1"/>
    </source>
</evidence>
<dbReference type="Gene3D" id="1.10.460.10">
    <property type="entry name" value="Topoisomerase I, domain 2"/>
    <property type="match status" value="1"/>
</dbReference>
<dbReference type="Gene3D" id="2.70.20.10">
    <property type="entry name" value="Topoisomerase I, domain 3"/>
    <property type="match status" value="1"/>
</dbReference>
<organism evidence="12 13">
    <name type="scientific">Flavonifractor plautii</name>
    <name type="common">Fusobacterium plautii</name>
    <dbReference type="NCBI Taxonomy" id="292800"/>
    <lineage>
        <taxon>Bacteria</taxon>
        <taxon>Bacillati</taxon>
        <taxon>Bacillota</taxon>
        <taxon>Clostridia</taxon>
        <taxon>Eubacteriales</taxon>
        <taxon>Oscillospiraceae</taxon>
        <taxon>Flavonifractor</taxon>
    </lineage>
</organism>
<keyword evidence="6" id="KW-0413">Isomerase</keyword>
<dbReference type="PANTHER" id="PTHR11390:SF21">
    <property type="entry name" value="DNA TOPOISOMERASE 3-ALPHA"/>
    <property type="match status" value="1"/>
</dbReference>
<dbReference type="SMART" id="SM00437">
    <property type="entry name" value="TOP1Ac"/>
    <property type="match status" value="1"/>
</dbReference>
<dbReference type="GO" id="GO:0003917">
    <property type="term" value="F:DNA topoisomerase type I (single strand cut, ATP-independent) activity"/>
    <property type="evidence" value="ECO:0007669"/>
    <property type="project" value="UniProtKB-EC"/>
</dbReference>
<proteinExistence type="inferred from homology"/>
<evidence type="ECO:0000256" key="2">
    <source>
        <dbReference type="ARBA" id="ARBA00009446"/>
    </source>
</evidence>
<accession>A0A6I2R006</accession>
<dbReference type="Pfam" id="PF01751">
    <property type="entry name" value="Toprim"/>
    <property type="match status" value="1"/>
</dbReference>
<protein>
    <recommendedName>
        <fullName evidence="3">DNA topoisomerase</fullName>
        <ecNumber evidence="3">5.6.2.1</ecNumber>
    </recommendedName>
    <alternativeName>
        <fullName evidence="10">Omega-protein</fullName>
    </alternativeName>
    <alternativeName>
        <fullName evidence="9">Relaxing enzyme</fullName>
    </alternativeName>
    <alternativeName>
        <fullName evidence="7">Swivelase</fullName>
    </alternativeName>
    <alternativeName>
        <fullName evidence="8">Untwisting enzyme</fullName>
    </alternativeName>
</protein>
<dbReference type="AlphaFoldDB" id="A0A6I2R006"/>
<dbReference type="Gene3D" id="1.10.290.10">
    <property type="entry name" value="Topoisomerase I, domain 4"/>
    <property type="match status" value="1"/>
</dbReference>
<keyword evidence="4" id="KW-0799">Topoisomerase</keyword>
<evidence type="ECO:0000256" key="8">
    <source>
        <dbReference type="ARBA" id="ARBA00031985"/>
    </source>
</evidence>
<dbReference type="EC" id="5.6.2.1" evidence="3"/>
<dbReference type="InterPro" id="IPR003601">
    <property type="entry name" value="Topo_IA_2"/>
</dbReference>
<comment type="caution">
    <text evidence="12">The sequence shown here is derived from an EMBL/GenBank/DDBJ whole genome shotgun (WGS) entry which is preliminary data.</text>
</comment>
<evidence type="ECO:0000256" key="10">
    <source>
        <dbReference type="ARBA" id="ARBA00032877"/>
    </source>
</evidence>
<dbReference type="GO" id="GO:0043597">
    <property type="term" value="C:cytoplasmic replication fork"/>
    <property type="evidence" value="ECO:0007669"/>
    <property type="project" value="TreeGrafter"/>
</dbReference>
<evidence type="ECO:0000256" key="1">
    <source>
        <dbReference type="ARBA" id="ARBA00000213"/>
    </source>
</evidence>
<dbReference type="InterPro" id="IPR023405">
    <property type="entry name" value="Topo_IA_core_domain"/>
</dbReference>
<evidence type="ECO:0000256" key="9">
    <source>
        <dbReference type="ARBA" id="ARBA00032235"/>
    </source>
</evidence>
<dbReference type="InterPro" id="IPR000380">
    <property type="entry name" value="Topo_IA"/>
</dbReference>
<gene>
    <name evidence="12" type="ORF">GKE97_10520</name>
</gene>
<keyword evidence="5" id="KW-0238">DNA-binding</keyword>
<dbReference type="GO" id="GO:0006310">
    <property type="term" value="P:DNA recombination"/>
    <property type="evidence" value="ECO:0007669"/>
    <property type="project" value="TreeGrafter"/>
</dbReference>
<dbReference type="PROSITE" id="PS52039">
    <property type="entry name" value="TOPO_IA_2"/>
    <property type="match status" value="1"/>
</dbReference>
<dbReference type="InterPro" id="IPR006171">
    <property type="entry name" value="TOPRIM_dom"/>
</dbReference>
<sequence length="800" mass="89082">MRGLVLAEKPSLMRAIESAYKNGGTFPFTLDFAAFHGHLMRLAMPGDYCDEWGGPWDEKYLPMVPDQFRYLPDDAASVAKIMSKIKVGKYDFLVNACDAEREGEHIFWSFYEANGLKLPVKRLWCSTTLETDLQKALHDLKDASVFQHLREAAAFRAQFDWLTGMNFSRAVSLKVRAKSNIGRVVTPTLKMVVDRELEIRNFVPQNFYEVGVTMQKREKFPGIVLVPPELKQTRFPNEKSANDAKAGLGKTGTVENVVAKRTATKAPTLYSTTELQKDANKYFKFRASKTDSIAQDLYEAGYISYPRTSCRFLPTSMVPEIPNLLKPMEAFPELATALKLVTPAAITAATSGKDYIDDAKLTDHHALIPTVKKVDPSKLTEDQKKIYLLVAKRLLSIFLPAYTVDSTTVMVDSNGWKIKASGKAVVDPGFSILYTSEKKNVILPPLNKGDQVDITGSSIRKGQTTPPDRYTDKSLLDAMANAGKFVSSAEQRAILREAEGIGTPATRSDILEKLASDKTNLCRIEKGHYYPTDFGMALVDAIKDREITSPAITAKWEKKLRDLQDNGHPEKFKADMLEFIKVETADILAKVSVDLSVYQFERLGVCPICGHDVVCSKNYYRCVNYKADKDPCTFIVKRAEVMGTKISVAEMKLMLSGQKTKEKKLKRKDGSEYVAALVIADGKIVPAFAMENKKPKPINEENIDIKDGLCTCPCCGKGQVFLQRDYYTCTGRNSGCRFLIPKEFCKAPISPEDVKGLVAGKTVGPFNFTWKNGGKGTRKLKGAPGMRDGVKTFKLEFVDP</sequence>
<evidence type="ECO:0000256" key="5">
    <source>
        <dbReference type="ARBA" id="ARBA00023125"/>
    </source>
</evidence>
<dbReference type="InterPro" id="IPR013824">
    <property type="entry name" value="Topo_IA_cen_sub1"/>
</dbReference>
<dbReference type="Gene3D" id="3.40.50.140">
    <property type="match status" value="1"/>
</dbReference>
<dbReference type="CDD" id="cd00186">
    <property type="entry name" value="TOP1Ac"/>
    <property type="match status" value="1"/>
</dbReference>
<evidence type="ECO:0000256" key="6">
    <source>
        <dbReference type="ARBA" id="ARBA00023235"/>
    </source>
</evidence>
<dbReference type="GO" id="GO:0006281">
    <property type="term" value="P:DNA repair"/>
    <property type="evidence" value="ECO:0007669"/>
    <property type="project" value="TreeGrafter"/>
</dbReference>
<dbReference type="InterPro" id="IPR003602">
    <property type="entry name" value="Topo_IA_DNA-bd_dom"/>
</dbReference>
<evidence type="ECO:0000313" key="13">
    <source>
        <dbReference type="Proteomes" id="UP000434475"/>
    </source>
</evidence>
<dbReference type="InterPro" id="IPR013825">
    <property type="entry name" value="Topo_IA_cen_sub2"/>
</dbReference>
<dbReference type="Proteomes" id="UP000434475">
    <property type="component" value="Unassembled WGS sequence"/>
</dbReference>
<evidence type="ECO:0000256" key="7">
    <source>
        <dbReference type="ARBA" id="ARBA00030003"/>
    </source>
</evidence>